<protein>
    <submittedName>
        <fullName evidence="2">Glycosyltransferase involved in cell wall bisynthesis</fullName>
    </submittedName>
</protein>
<name>A0A1M7MD11_9FLAO</name>
<dbReference type="RefSeq" id="WP_073209386.1">
    <property type="nucleotide sequence ID" value="NZ_FRCL01000008.1"/>
</dbReference>
<reference evidence="3" key="1">
    <citation type="submission" date="2016-11" db="EMBL/GenBank/DDBJ databases">
        <authorList>
            <person name="Varghese N."/>
            <person name="Submissions S."/>
        </authorList>
    </citation>
    <scope>NUCLEOTIDE SEQUENCE [LARGE SCALE GENOMIC DNA]</scope>
    <source>
        <strain evidence="3">CGMCC 1.2749</strain>
    </source>
</reference>
<feature type="domain" description="Glycosyl transferase family 1" evidence="1">
    <location>
        <begin position="183"/>
        <end position="328"/>
    </location>
</feature>
<dbReference type="EMBL" id="FRCL01000008">
    <property type="protein sequence ID" value="SHM88638.1"/>
    <property type="molecule type" value="Genomic_DNA"/>
</dbReference>
<dbReference type="Proteomes" id="UP000184092">
    <property type="component" value="Unassembled WGS sequence"/>
</dbReference>
<organism evidence="2 3">
    <name type="scientific">Flavobacterium xinjiangense</name>
    <dbReference type="NCBI Taxonomy" id="178356"/>
    <lineage>
        <taxon>Bacteria</taxon>
        <taxon>Pseudomonadati</taxon>
        <taxon>Bacteroidota</taxon>
        <taxon>Flavobacteriia</taxon>
        <taxon>Flavobacteriales</taxon>
        <taxon>Flavobacteriaceae</taxon>
        <taxon>Flavobacterium</taxon>
    </lineage>
</organism>
<dbReference type="InterPro" id="IPR050194">
    <property type="entry name" value="Glycosyltransferase_grp1"/>
</dbReference>
<sequence>MQNKILIIGPFPPPISGVSIANQVMSKGLQKKNWKVDKINSEYSVNITHEHGQISFRKFYFIKTYLLVGKVLFSKIIYITIGQSYFGVLKYLPFILVAKLARKKLVVHLHGNHLLKEYNALKGLKRIIFHKIISMFDYGIVLSESLRKNFEPFLKKEAVFELHNFFEASLILPPEKLIPQKNYSELRVVFLSNLIKEKGINVLLEAVIKLKSKGINIQLKVAGNTIKENDLSRYFNTLDGVDYVGVVHGKEKQELLLWSTVFCLPTYYKMEGQPISILEAMAMGNLILTTNHAGITDVCKEQNAVFCEKESIEDLANKLEELVDDQNQIRKKGLLNMQYANSSFTEELFIENANKILLQCIN</sequence>
<dbReference type="InterPro" id="IPR001296">
    <property type="entry name" value="Glyco_trans_1"/>
</dbReference>
<dbReference type="SUPFAM" id="SSF53756">
    <property type="entry name" value="UDP-Glycosyltransferase/glycogen phosphorylase"/>
    <property type="match status" value="1"/>
</dbReference>
<keyword evidence="2" id="KW-0808">Transferase</keyword>
<dbReference type="STRING" id="178356.SAMN05216269_10876"/>
<dbReference type="PANTHER" id="PTHR45947:SF3">
    <property type="entry name" value="SULFOQUINOVOSYL TRANSFERASE SQD2"/>
    <property type="match status" value="1"/>
</dbReference>
<proteinExistence type="predicted"/>
<accession>A0A1M7MD11</accession>
<dbReference type="OrthoDB" id="7560678at2"/>
<dbReference type="AlphaFoldDB" id="A0A1M7MD11"/>
<evidence type="ECO:0000259" key="1">
    <source>
        <dbReference type="Pfam" id="PF00534"/>
    </source>
</evidence>
<keyword evidence="3" id="KW-1185">Reference proteome</keyword>
<dbReference type="PANTHER" id="PTHR45947">
    <property type="entry name" value="SULFOQUINOVOSYL TRANSFERASE SQD2"/>
    <property type="match status" value="1"/>
</dbReference>
<dbReference type="Pfam" id="PF00534">
    <property type="entry name" value="Glycos_transf_1"/>
    <property type="match status" value="1"/>
</dbReference>
<gene>
    <name evidence="2" type="ORF">SAMN05216269_10876</name>
</gene>
<evidence type="ECO:0000313" key="2">
    <source>
        <dbReference type="EMBL" id="SHM88638.1"/>
    </source>
</evidence>
<dbReference type="CDD" id="cd03801">
    <property type="entry name" value="GT4_PimA-like"/>
    <property type="match status" value="1"/>
</dbReference>
<evidence type="ECO:0000313" key="3">
    <source>
        <dbReference type="Proteomes" id="UP000184092"/>
    </source>
</evidence>
<dbReference type="GO" id="GO:0016757">
    <property type="term" value="F:glycosyltransferase activity"/>
    <property type="evidence" value="ECO:0007669"/>
    <property type="project" value="InterPro"/>
</dbReference>
<dbReference type="Gene3D" id="3.40.50.2000">
    <property type="entry name" value="Glycogen Phosphorylase B"/>
    <property type="match status" value="2"/>
</dbReference>